<name>A0ABQ3L5A0_9ALTE</name>
<dbReference type="PROSITE" id="PS52035">
    <property type="entry name" value="PEPTIDASE_M14"/>
    <property type="match status" value="1"/>
</dbReference>
<comment type="caution">
    <text evidence="4">The sequence shown here is derived from an EMBL/GenBank/DDBJ whole genome shotgun (WGS) entry which is preliminary data.</text>
</comment>
<proteinExistence type="inferred from homology"/>
<sequence>MIEAAEPEGLAWPQHRYGVKWPFDLVDITNKEMCMKITSNFDSGNIEIIEATDPTNIQLAIRKDNQSDFYQWFHFRLNSTHAQVHKIHIVNAGQSAYPDGWKEYHAVASYDRQTWFRVESEYDGKTLTITHYPEAESVYFAYFAPYSYERHQDLLHQAQNDYNCQLVELGETLDGRDMTMLVVGEPDESKKKVWIIARQHPGETMAEWYVEGLLDRLLDEDDGVARALLSKAVFYIVPNMNPDGSVRGHLRTNAAGVNLNREWQNPSMEKSPEVFLVRQKMLEVGLDMLLDVHGDENLPYNFVAGSEGVPSYNTKMQQLEEAFKAAMLLVTPEFQTEFGYKRDEPGKANLTVASNWVAEQFKCLAYTLEMPFKDNANLPDEAFGWSDVRSMKLGQDSLTAILAVVDDLR</sequence>
<evidence type="ECO:0000256" key="1">
    <source>
        <dbReference type="ARBA" id="ARBA00001947"/>
    </source>
</evidence>
<dbReference type="Proteomes" id="UP000659697">
    <property type="component" value="Unassembled WGS sequence"/>
</dbReference>
<comment type="similarity">
    <text evidence="2">Belongs to the peptidase M14 family.</text>
</comment>
<dbReference type="Pfam" id="PF18027">
    <property type="entry name" value="Pepdidase_M14_N"/>
    <property type="match status" value="1"/>
</dbReference>
<dbReference type="SUPFAM" id="SSF53187">
    <property type="entry name" value="Zn-dependent exopeptidases"/>
    <property type="match status" value="1"/>
</dbReference>
<dbReference type="PANTHER" id="PTHR12756">
    <property type="entry name" value="CYTOSOLIC CARBOXYPEPTIDASE"/>
    <property type="match status" value="1"/>
</dbReference>
<dbReference type="InterPro" id="IPR050821">
    <property type="entry name" value="Cytosolic_carboxypeptidase"/>
</dbReference>
<protein>
    <recommendedName>
        <fullName evidence="3">Peptidase M14 domain-containing protein</fullName>
    </recommendedName>
</protein>
<feature type="domain" description="Peptidase M14" evidence="3">
    <location>
        <begin position="144"/>
        <end position="408"/>
    </location>
</feature>
<comment type="cofactor">
    <cofactor evidence="1">
        <name>Zn(2+)</name>
        <dbReference type="ChEBI" id="CHEBI:29105"/>
    </cofactor>
</comment>
<dbReference type="Pfam" id="PF00246">
    <property type="entry name" value="Peptidase_M14"/>
    <property type="match status" value="1"/>
</dbReference>
<dbReference type="SMART" id="SM00631">
    <property type="entry name" value="Zn_pept"/>
    <property type="match status" value="1"/>
</dbReference>
<dbReference type="Gene3D" id="3.40.630.10">
    <property type="entry name" value="Zn peptidases"/>
    <property type="match status" value="1"/>
</dbReference>
<dbReference type="CDD" id="cd06234">
    <property type="entry name" value="M14_PaCCP-like"/>
    <property type="match status" value="1"/>
</dbReference>
<dbReference type="EMBL" id="BNAO01000008">
    <property type="protein sequence ID" value="GHG75032.1"/>
    <property type="molecule type" value="Genomic_DNA"/>
</dbReference>
<keyword evidence="5" id="KW-1185">Reference proteome</keyword>
<evidence type="ECO:0000313" key="5">
    <source>
        <dbReference type="Proteomes" id="UP000659697"/>
    </source>
</evidence>
<reference evidence="5" key="1">
    <citation type="journal article" date="2019" name="Int. J. Syst. Evol. Microbiol.">
        <title>The Global Catalogue of Microorganisms (GCM) 10K type strain sequencing project: providing services to taxonomists for standard genome sequencing and annotation.</title>
        <authorList>
            <consortium name="The Broad Institute Genomics Platform"/>
            <consortium name="The Broad Institute Genome Sequencing Center for Infectious Disease"/>
            <person name="Wu L."/>
            <person name="Ma J."/>
        </authorList>
    </citation>
    <scope>NUCLEOTIDE SEQUENCE [LARGE SCALE GENOMIC DNA]</scope>
    <source>
        <strain evidence="5">CGMCC 1.7003</strain>
    </source>
</reference>
<organism evidence="4 5">
    <name type="scientific">Alishewanella longhuensis</name>
    <dbReference type="NCBI Taxonomy" id="1091037"/>
    <lineage>
        <taxon>Bacteria</taxon>
        <taxon>Pseudomonadati</taxon>
        <taxon>Pseudomonadota</taxon>
        <taxon>Gammaproteobacteria</taxon>
        <taxon>Alteromonadales</taxon>
        <taxon>Alteromonadaceae</taxon>
        <taxon>Alishewanella</taxon>
    </lineage>
</organism>
<evidence type="ECO:0000313" key="4">
    <source>
        <dbReference type="EMBL" id="GHG75032.1"/>
    </source>
</evidence>
<dbReference type="InterPro" id="IPR000834">
    <property type="entry name" value="Peptidase_M14"/>
</dbReference>
<dbReference type="InterPro" id="IPR040626">
    <property type="entry name" value="Pepdidase_M14_N"/>
</dbReference>
<gene>
    <name evidence="4" type="ORF">GCM10010919_28960</name>
</gene>
<dbReference type="Gene3D" id="2.60.40.3120">
    <property type="match status" value="1"/>
</dbReference>
<evidence type="ECO:0000259" key="3">
    <source>
        <dbReference type="PROSITE" id="PS52035"/>
    </source>
</evidence>
<evidence type="ECO:0000256" key="2">
    <source>
        <dbReference type="PROSITE-ProRule" id="PRU01379"/>
    </source>
</evidence>
<feature type="active site" description="Proton donor/acceptor" evidence="2">
    <location>
        <position position="369"/>
    </location>
</feature>
<accession>A0ABQ3L5A0</accession>
<dbReference type="PANTHER" id="PTHR12756:SF11">
    <property type="entry name" value="CYTOSOLIC CARBOXYPEPTIDASE 1"/>
    <property type="match status" value="1"/>
</dbReference>